<name>A0A1F7VHV0_9BACT</name>
<dbReference type="Proteomes" id="UP000177574">
    <property type="component" value="Unassembled WGS sequence"/>
</dbReference>
<accession>A0A1F7VHV0</accession>
<proteinExistence type="predicted"/>
<evidence type="ECO:0000313" key="1">
    <source>
        <dbReference type="EMBL" id="OGL89547.1"/>
    </source>
</evidence>
<comment type="caution">
    <text evidence="1">The sequence shown here is derived from an EMBL/GenBank/DDBJ whole genome shotgun (WGS) entry which is preliminary data.</text>
</comment>
<gene>
    <name evidence="1" type="ORF">A3I45_04695</name>
</gene>
<evidence type="ECO:0000313" key="2">
    <source>
        <dbReference type="Proteomes" id="UP000177574"/>
    </source>
</evidence>
<protein>
    <submittedName>
        <fullName evidence="1">Uncharacterized protein</fullName>
    </submittedName>
</protein>
<reference evidence="1 2" key="1">
    <citation type="journal article" date="2016" name="Nat. Commun.">
        <title>Thousands of microbial genomes shed light on interconnected biogeochemical processes in an aquifer system.</title>
        <authorList>
            <person name="Anantharaman K."/>
            <person name="Brown C.T."/>
            <person name="Hug L.A."/>
            <person name="Sharon I."/>
            <person name="Castelle C.J."/>
            <person name="Probst A.J."/>
            <person name="Thomas B.C."/>
            <person name="Singh A."/>
            <person name="Wilkins M.J."/>
            <person name="Karaoz U."/>
            <person name="Brodie E.L."/>
            <person name="Williams K.H."/>
            <person name="Hubbard S.S."/>
            <person name="Banfield J.F."/>
        </authorList>
    </citation>
    <scope>NUCLEOTIDE SEQUENCE [LARGE SCALE GENOMIC DNA]</scope>
</reference>
<organism evidence="1 2">
    <name type="scientific">Candidatus Uhrbacteria bacterium RIFCSPLOWO2_02_FULL_53_10</name>
    <dbReference type="NCBI Taxonomy" id="1802411"/>
    <lineage>
        <taxon>Bacteria</taxon>
        <taxon>Candidatus Uhriibacteriota</taxon>
    </lineage>
</organism>
<dbReference type="EMBL" id="MGET01000033">
    <property type="protein sequence ID" value="OGL89547.1"/>
    <property type="molecule type" value="Genomic_DNA"/>
</dbReference>
<sequence>MLLAGTSAVLACIFFGHRLLIVHEFLQRVRKEDKRLESALNFPGVVSRSATHLLEKELAALSARLTDQTSAHAYFFGILSATREVLEAIRARRLQHGSVRTNAGIVVPTEHGITSRIETFTAFEVVLSQLARAYEQQSNSCGRRIAAVVETLKFGLQMHAVSYRKISLNKI</sequence>
<dbReference type="AlphaFoldDB" id="A0A1F7VHV0"/>